<dbReference type="RefSeq" id="WP_251590538.1">
    <property type="nucleotide sequence ID" value="NZ_JAMLJI010000001.1"/>
</dbReference>
<organism evidence="3 4">
    <name type="scientific">Larsenimonas suaedae</name>
    <dbReference type="NCBI Taxonomy" id="1851019"/>
    <lineage>
        <taxon>Bacteria</taxon>
        <taxon>Pseudomonadati</taxon>
        <taxon>Pseudomonadota</taxon>
        <taxon>Gammaproteobacteria</taxon>
        <taxon>Oceanospirillales</taxon>
        <taxon>Halomonadaceae</taxon>
        <taxon>Larsenimonas</taxon>
    </lineage>
</organism>
<evidence type="ECO:0000256" key="1">
    <source>
        <dbReference type="ARBA" id="ARBA00023002"/>
    </source>
</evidence>
<dbReference type="InterPro" id="IPR011032">
    <property type="entry name" value="GroES-like_sf"/>
</dbReference>
<protein>
    <submittedName>
        <fullName evidence="3">NADP-dependent oxidoreductase</fullName>
    </submittedName>
</protein>
<keyword evidence="1" id="KW-0560">Oxidoreductase</keyword>
<evidence type="ECO:0000259" key="2">
    <source>
        <dbReference type="SMART" id="SM00829"/>
    </source>
</evidence>
<dbReference type="EMBL" id="JARWAO010000002">
    <property type="protein sequence ID" value="MDR5895214.1"/>
    <property type="molecule type" value="Genomic_DNA"/>
</dbReference>
<keyword evidence="4" id="KW-1185">Reference proteome</keyword>
<feature type="domain" description="Enoyl reductase (ER)" evidence="2">
    <location>
        <begin position="15"/>
        <end position="330"/>
    </location>
</feature>
<sequence length="334" mass="36115">MTESRYFVVTDHPKGVPDEALFELRTDSLPELASGQLKLKNLWLSVDPYMRNRMDGVKTYIDPFELNAPMEGAAIGEVVESSDERFKAGDKVRHMAGWRDHAVVDANHVEPLPSYDVPLQAYLGVLGMPGMTAWTGLNTIAGLTGEDTVLVSAASGAVGSLAVQLAVQKGCTVVGTAGSKEKCQWLESLGVHAVNHHQSAEDIAADIKRAAPQGIDVYFENVGGPMLDAALASMNDFGRIAVCGMISRYNDGEQPGPANIAMMLTKRLRVQGFIVLEHWEGYSDFIKEVGPLVQKGAIEYQESVFEGLEATPKAFLSLFESGAHNGKRLVKLAP</sequence>
<dbReference type="InterPro" id="IPR041694">
    <property type="entry name" value="ADH_N_2"/>
</dbReference>
<dbReference type="InterPro" id="IPR020843">
    <property type="entry name" value="ER"/>
</dbReference>
<proteinExistence type="predicted"/>
<dbReference type="PANTHER" id="PTHR43205:SF7">
    <property type="entry name" value="PROSTAGLANDIN REDUCTASE 1"/>
    <property type="match status" value="1"/>
</dbReference>
<dbReference type="Pfam" id="PF16884">
    <property type="entry name" value="ADH_N_2"/>
    <property type="match status" value="1"/>
</dbReference>
<comment type="caution">
    <text evidence="3">The sequence shown here is derived from an EMBL/GenBank/DDBJ whole genome shotgun (WGS) entry which is preliminary data.</text>
</comment>
<dbReference type="CDD" id="cd05288">
    <property type="entry name" value="PGDH"/>
    <property type="match status" value="1"/>
</dbReference>
<dbReference type="SUPFAM" id="SSF50129">
    <property type="entry name" value="GroES-like"/>
    <property type="match status" value="1"/>
</dbReference>
<dbReference type="Gene3D" id="3.40.50.720">
    <property type="entry name" value="NAD(P)-binding Rossmann-like Domain"/>
    <property type="match status" value="1"/>
</dbReference>
<evidence type="ECO:0000313" key="3">
    <source>
        <dbReference type="EMBL" id="MDR5895214.1"/>
    </source>
</evidence>
<dbReference type="Gene3D" id="3.90.180.10">
    <property type="entry name" value="Medium-chain alcohol dehydrogenases, catalytic domain"/>
    <property type="match status" value="1"/>
</dbReference>
<dbReference type="SMART" id="SM00829">
    <property type="entry name" value="PKS_ER"/>
    <property type="match status" value="1"/>
</dbReference>
<accession>A0ABU1GT70</accession>
<dbReference type="SUPFAM" id="SSF51735">
    <property type="entry name" value="NAD(P)-binding Rossmann-fold domains"/>
    <property type="match status" value="1"/>
</dbReference>
<name>A0ABU1GT70_9GAMM</name>
<dbReference type="Proteomes" id="UP001269375">
    <property type="component" value="Unassembled WGS sequence"/>
</dbReference>
<evidence type="ECO:0000313" key="4">
    <source>
        <dbReference type="Proteomes" id="UP001269375"/>
    </source>
</evidence>
<dbReference type="PANTHER" id="PTHR43205">
    <property type="entry name" value="PROSTAGLANDIN REDUCTASE"/>
    <property type="match status" value="1"/>
</dbReference>
<dbReference type="InterPro" id="IPR036291">
    <property type="entry name" value="NAD(P)-bd_dom_sf"/>
</dbReference>
<reference evidence="3 4" key="1">
    <citation type="submission" date="2023-04" db="EMBL/GenBank/DDBJ databases">
        <title>A long-awaited taxogenomic arrangement of the family Halomonadaceae.</title>
        <authorList>
            <person name="De La Haba R."/>
            <person name="Chuvochina M."/>
            <person name="Wittouck S."/>
            <person name="Arahal D.R."/>
            <person name="Sanchez-Porro C."/>
            <person name="Hugenholtz P."/>
            <person name="Ventosa A."/>
        </authorList>
    </citation>
    <scope>NUCLEOTIDE SEQUENCE [LARGE SCALE GENOMIC DNA]</scope>
    <source>
        <strain evidence="3 4">DSM 22428</strain>
    </source>
</reference>
<gene>
    <name evidence="3" type="ORF">QC825_03855</name>
</gene>
<dbReference type="InterPro" id="IPR045010">
    <property type="entry name" value="MDR_fam"/>
</dbReference>
<dbReference type="Pfam" id="PF00107">
    <property type="entry name" value="ADH_zinc_N"/>
    <property type="match status" value="1"/>
</dbReference>
<dbReference type="InterPro" id="IPR013149">
    <property type="entry name" value="ADH-like_C"/>
</dbReference>